<organism evidence="4 5">
    <name type="scientific">Pseudoduganella lutea</name>
    <dbReference type="NCBI Taxonomy" id="321985"/>
    <lineage>
        <taxon>Bacteria</taxon>
        <taxon>Pseudomonadati</taxon>
        <taxon>Pseudomonadota</taxon>
        <taxon>Betaproteobacteria</taxon>
        <taxon>Burkholderiales</taxon>
        <taxon>Oxalobacteraceae</taxon>
        <taxon>Telluria group</taxon>
        <taxon>Pseudoduganella</taxon>
    </lineage>
</organism>
<dbReference type="Gene3D" id="3.40.1190.20">
    <property type="match status" value="1"/>
</dbReference>
<dbReference type="GO" id="GO:0016301">
    <property type="term" value="F:kinase activity"/>
    <property type="evidence" value="ECO:0007669"/>
    <property type="project" value="UniProtKB-KW"/>
</dbReference>
<evidence type="ECO:0000313" key="5">
    <source>
        <dbReference type="Proteomes" id="UP000290637"/>
    </source>
</evidence>
<name>A0A4P6KVT8_9BURK</name>
<proteinExistence type="predicted"/>
<keyword evidence="5" id="KW-1185">Reference proteome</keyword>
<dbReference type="EMBL" id="CP035913">
    <property type="protein sequence ID" value="QBE62894.1"/>
    <property type="molecule type" value="Genomic_DNA"/>
</dbReference>
<gene>
    <name evidence="4" type="ORF">EWM63_07865</name>
</gene>
<dbReference type="CDD" id="cd01941">
    <property type="entry name" value="YeiC_kinase_like"/>
    <property type="match status" value="1"/>
</dbReference>
<dbReference type="PROSITE" id="PS00583">
    <property type="entry name" value="PFKB_KINASES_1"/>
    <property type="match status" value="1"/>
</dbReference>
<accession>A0A4P6KVT8</accession>
<evidence type="ECO:0000313" key="4">
    <source>
        <dbReference type="EMBL" id="QBE62894.1"/>
    </source>
</evidence>
<evidence type="ECO:0000256" key="2">
    <source>
        <dbReference type="ARBA" id="ARBA00022777"/>
    </source>
</evidence>
<dbReference type="SUPFAM" id="SSF53613">
    <property type="entry name" value="Ribokinase-like"/>
    <property type="match status" value="1"/>
</dbReference>
<evidence type="ECO:0000256" key="1">
    <source>
        <dbReference type="ARBA" id="ARBA00022679"/>
    </source>
</evidence>
<dbReference type="InterPro" id="IPR011611">
    <property type="entry name" value="PfkB_dom"/>
</dbReference>
<dbReference type="Proteomes" id="UP000290637">
    <property type="component" value="Chromosome"/>
</dbReference>
<feature type="domain" description="Carbohydrate kinase PfkB" evidence="3">
    <location>
        <begin position="58"/>
        <end position="361"/>
    </location>
</feature>
<dbReference type="RefSeq" id="WP_130186027.1">
    <property type="nucleotide sequence ID" value="NZ_CP035913.1"/>
</dbReference>
<dbReference type="KEGG" id="plue:EWM63_07865"/>
<dbReference type="Pfam" id="PF13412">
    <property type="entry name" value="HTH_24"/>
    <property type="match status" value="1"/>
</dbReference>
<protein>
    <submittedName>
        <fullName evidence="4">Winged helix-turn-helix transcriptional regulator</fullName>
    </submittedName>
</protein>
<dbReference type="OrthoDB" id="9806249at2"/>
<dbReference type="InterPro" id="IPR029056">
    <property type="entry name" value="Ribokinase-like"/>
</dbReference>
<dbReference type="PANTHER" id="PTHR10584:SF166">
    <property type="entry name" value="RIBOKINASE"/>
    <property type="match status" value="1"/>
</dbReference>
<evidence type="ECO:0000259" key="3">
    <source>
        <dbReference type="Pfam" id="PF00294"/>
    </source>
</evidence>
<dbReference type="PANTHER" id="PTHR10584">
    <property type="entry name" value="SUGAR KINASE"/>
    <property type="match status" value="1"/>
</dbReference>
<keyword evidence="2" id="KW-0418">Kinase</keyword>
<reference evidence="4 5" key="1">
    <citation type="submission" date="2019-02" db="EMBL/GenBank/DDBJ databases">
        <title>Draft Genome Sequences of Six Type Strains of the Genus Massilia.</title>
        <authorList>
            <person name="Miess H."/>
            <person name="Frediansyhah A."/>
            <person name="Gross H."/>
        </authorList>
    </citation>
    <scope>NUCLEOTIDE SEQUENCE [LARGE SCALE GENOMIC DNA]</scope>
    <source>
        <strain evidence="4 5">DSM 17473</strain>
    </source>
</reference>
<dbReference type="AlphaFoldDB" id="A0A4P6KVT8"/>
<sequence length="375" mass="39392">MSKKEQLYGLIRANPFISQQEMAQALGLSRSAVAGHVASLIRERRLVGRAYVLPQERSVLCIGAANLDRKLRTVEPLQLGTSNPATAGETFGGVARNIAENLARLGSPCALLTVLGEDSAGQALRAHAQHCGIDMTATPVLPGAATGTYTAVLDANGEMAVALADMALYEQMTPAFVAGRQAQRNAAALVIADLNLPHDTVALLLAEARRDGIPLAIVAVSQPKMARLPRDLSGLRLLILNRGELETRVGRPLPTEAAVRDACRAVQADGARDVIVTCGAAGVYHTYGHAADAREPLKATEDLQWLPAHEVEVVDVTGAGDAFSAAVCWTLAQGENDLTVACERGLRAAALTVQSAHTVSPELTAGLFSAAHTEQ</sequence>
<dbReference type="Pfam" id="PF00294">
    <property type="entry name" value="PfkB"/>
    <property type="match status" value="1"/>
</dbReference>
<keyword evidence="1" id="KW-0808">Transferase</keyword>
<dbReference type="InterPro" id="IPR002173">
    <property type="entry name" value="Carboh/pur_kinase_PfkB_CS"/>
</dbReference>